<accession>A0A1H8LBV6</accession>
<evidence type="ECO:0000256" key="6">
    <source>
        <dbReference type="SAM" id="Phobius"/>
    </source>
</evidence>
<feature type="transmembrane region" description="Helical" evidence="6">
    <location>
        <begin position="338"/>
        <end position="359"/>
    </location>
</feature>
<dbReference type="Proteomes" id="UP000199493">
    <property type="component" value="Unassembled WGS sequence"/>
</dbReference>
<dbReference type="Pfam" id="PF13520">
    <property type="entry name" value="AA_permease_2"/>
    <property type="match status" value="1"/>
</dbReference>
<feature type="transmembrane region" description="Helical" evidence="6">
    <location>
        <begin position="206"/>
        <end position="223"/>
    </location>
</feature>
<evidence type="ECO:0000313" key="7">
    <source>
        <dbReference type="EMBL" id="SEO02607.1"/>
    </source>
</evidence>
<keyword evidence="3 6" id="KW-0812">Transmembrane</keyword>
<feature type="transmembrane region" description="Helical" evidence="6">
    <location>
        <begin position="408"/>
        <end position="429"/>
    </location>
</feature>
<name>A0A1H8LBV6_9GAMM</name>
<dbReference type="InterPro" id="IPR050367">
    <property type="entry name" value="APC_superfamily"/>
</dbReference>
<feature type="transmembrane region" description="Helical" evidence="6">
    <location>
        <begin position="45"/>
        <end position="67"/>
    </location>
</feature>
<keyword evidence="5 6" id="KW-0472">Membrane</keyword>
<feature type="transmembrane region" description="Helical" evidence="6">
    <location>
        <begin position="288"/>
        <end position="314"/>
    </location>
</feature>
<dbReference type="InterPro" id="IPR002293">
    <property type="entry name" value="AA/rel_permease1"/>
</dbReference>
<reference evidence="7 8" key="1">
    <citation type="submission" date="2016-10" db="EMBL/GenBank/DDBJ databases">
        <authorList>
            <person name="de Groot N.N."/>
        </authorList>
    </citation>
    <scope>NUCLEOTIDE SEQUENCE [LARGE SCALE GENOMIC DNA]</scope>
    <source>
        <strain evidence="7 8">558</strain>
    </source>
</reference>
<dbReference type="PIRSF" id="PIRSF006060">
    <property type="entry name" value="AA_transporter"/>
    <property type="match status" value="1"/>
</dbReference>
<feature type="transmembrane region" description="Helical" evidence="6">
    <location>
        <begin position="435"/>
        <end position="453"/>
    </location>
</feature>
<keyword evidence="4 6" id="KW-1133">Transmembrane helix</keyword>
<evidence type="ECO:0000256" key="4">
    <source>
        <dbReference type="ARBA" id="ARBA00022989"/>
    </source>
</evidence>
<dbReference type="Gene3D" id="1.20.1740.10">
    <property type="entry name" value="Amino acid/polyamine transporter I"/>
    <property type="match status" value="1"/>
</dbReference>
<comment type="subcellular location">
    <subcellularLocation>
        <location evidence="1">Cell membrane</location>
        <topology evidence="1">Multi-pass membrane protein</topology>
    </subcellularLocation>
</comment>
<dbReference type="PANTHER" id="PTHR42770:SF7">
    <property type="entry name" value="MEMBRANE PROTEIN"/>
    <property type="match status" value="1"/>
</dbReference>
<gene>
    <name evidence="7" type="ORF">SAMN04490369_103913</name>
</gene>
<protein>
    <submittedName>
        <fullName evidence="7">Amino acid transporter</fullName>
    </submittedName>
</protein>
<dbReference type="GO" id="GO:0005886">
    <property type="term" value="C:plasma membrane"/>
    <property type="evidence" value="ECO:0007669"/>
    <property type="project" value="UniProtKB-SubCell"/>
</dbReference>
<organism evidence="7 8">
    <name type="scientific">Vreelandella aquamarina</name>
    <dbReference type="NCBI Taxonomy" id="77097"/>
    <lineage>
        <taxon>Bacteria</taxon>
        <taxon>Pseudomonadati</taxon>
        <taxon>Pseudomonadota</taxon>
        <taxon>Gammaproteobacteria</taxon>
        <taxon>Oceanospirillales</taxon>
        <taxon>Halomonadaceae</taxon>
        <taxon>Vreelandella</taxon>
    </lineage>
</organism>
<dbReference type="EMBL" id="FODB01000039">
    <property type="protein sequence ID" value="SEO02607.1"/>
    <property type="molecule type" value="Genomic_DNA"/>
</dbReference>
<evidence type="ECO:0000256" key="1">
    <source>
        <dbReference type="ARBA" id="ARBA00004651"/>
    </source>
</evidence>
<dbReference type="GO" id="GO:0022857">
    <property type="term" value="F:transmembrane transporter activity"/>
    <property type="evidence" value="ECO:0007669"/>
    <property type="project" value="InterPro"/>
</dbReference>
<keyword evidence="2" id="KW-1003">Cell membrane</keyword>
<feature type="transmembrane region" description="Helical" evidence="6">
    <location>
        <begin position="88"/>
        <end position="114"/>
    </location>
</feature>
<evidence type="ECO:0000256" key="2">
    <source>
        <dbReference type="ARBA" id="ARBA00022475"/>
    </source>
</evidence>
<feature type="transmembrane region" description="Helical" evidence="6">
    <location>
        <begin position="365"/>
        <end position="387"/>
    </location>
</feature>
<feature type="transmembrane region" description="Helical" evidence="6">
    <location>
        <begin position="166"/>
        <end position="186"/>
    </location>
</feature>
<dbReference type="RefSeq" id="WP_089675618.1">
    <property type="nucleotide sequence ID" value="NZ_FODB01000039.1"/>
</dbReference>
<dbReference type="PANTHER" id="PTHR42770">
    <property type="entry name" value="AMINO ACID TRANSPORTER-RELATED"/>
    <property type="match status" value="1"/>
</dbReference>
<evidence type="ECO:0000256" key="3">
    <source>
        <dbReference type="ARBA" id="ARBA00022692"/>
    </source>
</evidence>
<sequence>MEATTELKKCLKPHWVWAIAFGSAIGWGSFVLPTDWIAVAGPMGAIIGLLIGALLMMVIGISYGELIKRYPVAGGGFYYAHIAFGPKHAFFCGWFLTLGYVAIVALNASALALLAKFVVPQVATFGEMYTVAGWKVHFGEVAIAITALVFFAWLNKRGGQLSGKSQFVFCLLLIFGAVLVTVGMLLSPETSLKNMQPLFQPDKATWSAIFAIVAIAPWAYVGFESVPQVAEEFDFPPARALALIIAALAMAVLHYALLIVATSIAMPWPELVAQSPEWGTGTVVQGVLGNIGLLSLGVALFMGIATGLNGFYLSTSRLLLAQSREGYLPKAFSRLHPVYRTPVSGIFFTCALCLIAPWFGREVLLWIVDMASIGIAVAYLYTCAAAYKSQKWTADRVRTSALVPIKKLMSLIGMISSLFFLGLLIIPWSPGALGLPSWVALMVWSGLGITFYFHGAQRHARNDQHRFKGS</sequence>
<dbReference type="STRING" id="77097.SAMN04490369_103913"/>
<feature type="transmembrane region" description="Helical" evidence="6">
    <location>
        <begin position="15"/>
        <end position="33"/>
    </location>
</feature>
<evidence type="ECO:0000256" key="5">
    <source>
        <dbReference type="ARBA" id="ARBA00023136"/>
    </source>
</evidence>
<dbReference type="AlphaFoldDB" id="A0A1H8LBV6"/>
<evidence type="ECO:0000313" key="8">
    <source>
        <dbReference type="Proteomes" id="UP000199493"/>
    </source>
</evidence>
<proteinExistence type="predicted"/>
<feature type="transmembrane region" description="Helical" evidence="6">
    <location>
        <begin position="134"/>
        <end position="154"/>
    </location>
</feature>
<feature type="transmembrane region" description="Helical" evidence="6">
    <location>
        <begin position="243"/>
        <end position="268"/>
    </location>
</feature>